<dbReference type="PANTHER" id="PTHR23201">
    <property type="entry name" value="EXTENSIN, PROLINE-RICH PROTEIN"/>
    <property type="match status" value="1"/>
</dbReference>
<proteinExistence type="inferred from homology"/>
<keyword evidence="4" id="KW-1185">Reference proteome</keyword>
<comment type="caution">
    <text evidence="3">The sequence shown here is derived from an EMBL/GenBank/DDBJ whole genome shotgun (WGS) entry which is preliminary data.</text>
</comment>
<comment type="similarity">
    <text evidence="1">Belongs to the GASA family.</text>
</comment>
<dbReference type="EMBL" id="JAUJYO010000003">
    <property type="protein sequence ID" value="KAK1321821.1"/>
    <property type="molecule type" value="Genomic_DNA"/>
</dbReference>
<evidence type="ECO:0000256" key="2">
    <source>
        <dbReference type="SAM" id="SignalP"/>
    </source>
</evidence>
<reference evidence="3" key="1">
    <citation type="journal article" date="2023" name="Nat. Commun.">
        <title>Diploid and tetraploid genomes of Acorus and the evolution of monocots.</title>
        <authorList>
            <person name="Ma L."/>
            <person name="Liu K.W."/>
            <person name="Li Z."/>
            <person name="Hsiao Y.Y."/>
            <person name="Qi Y."/>
            <person name="Fu T."/>
            <person name="Tang G.D."/>
            <person name="Zhang D."/>
            <person name="Sun W.H."/>
            <person name="Liu D.K."/>
            <person name="Li Y."/>
            <person name="Chen G.Z."/>
            <person name="Liu X.D."/>
            <person name="Liao X.Y."/>
            <person name="Jiang Y.T."/>
            <person name="Yu X."/>
            <person name="Hao Y."/>
            <person name="Huang J."/>
            <person name="Zhao X.W."/>
            <person name="Ke S."/>
            <person name="Chen Y.Y."/>
            <person name="Wu W.L."/>
            <person name="Hsu J.L."/>
            <person name="Lin Y.F."/>
            <person name="Huang M.D."/>
            <person name="Li C.Y."/>
            <person name="Huang L."/>
            <person name="Wang Z.W."/>
            <person name="Zhao X."/>
            <person name="Zhong W.Y."/>
            <person name="Peng D.H."/>
            <person name="Ahmad S."/>
            <person name="Lan S."/>
            <person name="Zhang J.S."/>
            <person name="Tsai W.C."/>
            <person name="Van de Peer Y."/>
            <person name="Liu Z.J."/>
        </authorList>
    </citation>
    <scope>NUCLEOTIDE SEQUENCE</scope>
    <source>
        <strain evidence="3">CP</strain>
    </source>
</reference>
<feature type="signal peptide" evidence="2">
    <location>
        <begin position="1"/>
        <end position="24"/>
    </location>
</feature>
<reference evidence="3" key="2">
    <citation type="submission" date="2023-06" db="EMBL/GenBank/DDBJ databases">
        <authorList>
            <person name="Ma L."/>
            <person name="Liu K.-W."/>
            <person name="Li Z."/>
            <person name="Hsiao Y.-Y."/>
            <person name="Qi Y."/>
            <person name="Fu T."/>
            <person name="Tang G."/>
            <person name="Zhang D."/>
            <person name="Sun W.-H."/>
            <person name="Liu D.-K."/>
            <person name="Li Y."/>
            <person name="Chen G.-Z."/>
            <person name="Liu X.-D."/>
            <person name="Liao X.-Y."/>
            <person name="Jiang Y.-T."/>
            <person name="Yu X."/>
            <person name="Hao Y."/>
            <person name="Huang J."/>
            <person name="Zhao X.-W."/>
            <person name="Ke S."/>
            <person name="Chen Y.-Y."/>
            <person name="Wu W.-L."/>
            <person name="Hsu J.-L."/>
            <person name="Lin Y.-F."/>
            <person name="Huang M.-D."/>
            <person name="Li C.-Y."/>
            <person name="Huang L."/>
            <person name="Wang Z.-W."/>
            <person name="Zhao X."/>
            <person name="Zhong W.-Y."/>
            <person name="Peng D.-H."/>
            <person name="Ahmad S."/>
            <person name="Lan S."/>
            <person name="Zhang J.-S."/>
            <person name="Tsai W.-C."/>
            <person name="Van De Peer Y."/>
            <person name="Liu Z.-J."/>
        </authorList>
    </citation>
    <scope>NUCLEOTIDE SEQUENCE</scope>
    <source>
        <strain evidence="3">CP</strain>
        <tissue evidence="3">Leaves</tissue>
    </source>
</reference>
<organism evidence="3 4">
    <name type="scientific">Acorus calamus</name>
    <name type="common">Sweet flag</name>
    <dbReference type="NCBI Taxonomy" id="4465"/>
    <lineage>
        <taxon>Eukaryota</taxon>
        <taxon>Viridiplantae</taxon>
        <taxon>Streptophyta</taxon>
        <taxon>Embryophyta</taxon>
        <taxon>Tracheophyta</taxon>
        <taxon>Spermatophyta</taxon>
        <taxon>Magnoliopsida</taxon>
        <taxon>Liliopsida</taxon>
        <taxon>Acoraceae</taxon>
        <taxon>Acorus</taxon>
    </lineage>
</organism>
<name>A0AAV9F7G1_ACOCL</name>
<sequence length="100" mass="10496">MAFSSKASLVSLVLLLLTLQLVHSHSMTVGATDKSLPPATNCKGACLIRCSKSGRPNLCNRACNSCCSTCKCVPPGTSGNYNVCPCYFKITTHGGARKCP</sequence>
<protein>
    <submittedName>
        <fullName evidence="3">Gibberellin-regulated protein 11</fullName>
    </submittedName>
</protein>
<dbReference type="Proteomes" id="UP001180020">
    <property type="component" value="Unassembled WGS sequence"/>
</dbReference>
<dbReference type="InterPro" id="IPR003854">
    <property type="entry name" value="GASA"/>
</dbReference>
<accession>A0AAV9F7G1</accession>
<dbReference type="AlphaFoldDB" id="A0AAV9F7G1"/>
<gene>
    <name evidence="3" type="primary">GASA11</name>
    <name evidence="3" type="ORF">QJS10_CPA03g02578</name>
</gene>
<dbReference type="Pfam" id="PF02704">
    <property type="entry name" value="GASA"/>
    <property type="match status" value="1"/>
</dbReference>
<feature type="chain" id="PRO_5043642347" evidence="2">
    <location>
        <begin position="25"/>
        <end position="100"/>
    </location>
</feature>
<evidence type="ECO:0000313" key="4">
    <source>
        <dbReference type="Proteomes" id="UP001180020"/>
    </source>
</evidence>
<evidence type="ECO:0000256" key="1">
    <source>
        <dbReference type="ARBA" id="ARBA00010582"/>
    </source>
</evidence>
<keyword evidence="2" id="KW-0732">Signal</keyword>
<dbReference type="PANTHER" id="PTHR23201:SF12">
    <property type="entry name" value="OS05G0432200 PROTEIN"/>
    <property type="match status" value="1"/>
</dbReference>
<evidence type="ECO:0000313" key="3">
    <source>
        <dbReference type="EMBL" id="KAK1321821.1"/>
    </source>
</evidence>